<evidence type="ECO:0000256" key="10">
    <source>
        <dbReference type="SAM" id="Phobius"/>
    </source>
</evidence>
<feature type="region of interest" description="Disordered" evidence="9">
    <location>
        <begin position="450"/>
        <end position="474"/>
    </location>
</feature>
<accession>A0ABQ9YAV8</accession>
<dbReference type="GO" id="GO:0004608">
    <property type="term" value="F:phosphatidylethanolamine N-methyltransferase activity"/>
    <property type="evidence" value="ECO:0007669"/>
    <property type="project" value="UniProtKB-EC"/>
</dbReference>
<keyword evidence="12" id="KW-1185">Reference proteome</keyword>
<keyword evidence="2" id="KW-0444">Lipid biosynthesis</keyword>
<evidence type="ECO:0000256" key="6">
    <source>
        <dbReference type="ARBA" id="ARBA00023136"/>
    </source>
</evidence>
<keyword evidence="4 10" id="KW-1133">Transmembrane helix</keyword>
<keyword evidence="6 10" id="KW-0472">Membrane</keyword>
<evidence type="ECO:0000256" key="9">
    <source>
        <dbReference type="SAM" id="MobiDB-lite"/>
    </source>
</evidence>
<feature type="compositionally biased region" description="Basic and acidic residues" evidence="9">
    <location>
        <begin position="246"/>
        <end position="271"/>
    </location>
</feature>
<keyword evidence="3 10" id="KW-0812">Transmembrane</keyword>
<dbReference type="Gene3D" id="1.20.120.1630">
    <property type="match status" value="2"/>
</dbReference>
<proteinExistence type="predicted"/>
<keyword evidence="11" id="KW-0808">Transferase</keyword>
<comment type="subcellular location">
    <subcellularLocation>
        <location evidence="1">Endomembrane system</location>
        <topology evidence="1">Multi-pass membrane protein</topology>
    </subcellularLocation>
</comment>
<gene>
    <name evidence="11" type="ORF">BLNAU_4246</name>
</gene>
<feature type="transmembrane region" description="Helical" evidence="10">
    <location>
        <begin position="70"/>
        <end position="91"/>
    </location>
</feature>
<evidence type="ECO:0000256" key="2">
    <source>
        <dbReference type="ARBA" id="ARBA00022516"/>
    </source>
</evidence>
<keyword evidence="11" id="KW-0489">Methyltransferase</keyword>
<dbReference type="EMBL" id="JARBJD010000020">
    <property type="protein sequence ID" value="KAK2960849.1"/>
    <property type="molecule type" value="Genomic_DNA"/>
</dbReference>
<keyword evidence="7" id="KW-0594">Phospholipid biosynthesis</keyword>
<dbReference type="Proteomes" id="UP001281761">
    <property type="component" value="Unassembled WGS sequence"/>
</dbReference>
<evidence type="ECO:0000313" key="12">
    <source>
        <dbReference type="Proteomes" id="UP001281761"/>
    </source>
</evidence>
<keyword evidence="8" id="KW-1208">Phospholipid metabolism</keyword>
<reference evidence="11 12" key="1">
    <citation type="journal article" date="2022" name="bioRxiv">
        <title>Genomics of Preaxostyla Flagellates Illuminates Evolutionary Transitions and the Path Towards Mitochondrial Loss.</title>
        <authorList>
            <person name="Novak L.V.F."/>
            <person name="Treitli S.C."/>
            <person name="Pyrih J."/>
            <person name="Halakuc P."/>
            <person name="Pipaliya S.V."/>
            <person name="Vacek V."/>
            <person name="Brzon O."/>
            <person name="Soukal P."/>
            <person name="Eme L."/>
            <person name="Dacks J.B."/>
            <person name="Karnkowska A."/>
            <person name="Elias M."/>
            <person name="Hampl V."/>
        </authorList>
    </citation>
    <scope>NUCLEOTIDE SEQUENCE [LARGE SCALE GENOMIC DNA]</scope>
    <source>
        <strain evidence="11">NAU3</strain>
        <tissue evidence="11">Gut</tissue>
    </source>
</reference>
<feature type="transmembrane region" description="Helical" evidence="10">
    <location>
        <begin position="556"/>
        <end position="578"/>
    </location>
</feature>
<evidence type="ECO:0000256" key="1">
    <source>
        <dbReference type="ARBA" id="ARBA00004127"/>
    </source>
</evidence>
<evidence type="ECO:0000256" key="4">
    <source>
        <dbReference type="ARBA" id="ARBA00022989"/>
    </source>
</evidence>
<feature type="transmembrane region" description="Helical" evidence="10">
    <location>
        <begin position="150"/>
        <end position="169"/>
    </location>
</feature>
<dbReference type="Pfam" id="PF04191">
    <property type="entry name" value="PEMT"/>
    <property type="match status" value="2"/>
</dbReference>
<feature type="region of interest" description="Disordered" evidence="9">
    <location>
        <begin position="416"/>
        <end position="435"/>
    </location>
</feature>
<feature type="region of interest" description="Disordered" evidence="9">
    <location>
        <begin position="246"/>
        <end position="276"/>
    </location>
</feature>
<evidence type="ECO:0000256" key="7">
    <source>
        <dbReference type="ARBA" id="ARBA00023209"/>
    </source>
</evidence>
<evidence type="ECO:0000313" key="11">
    <source>
        <dbReference type="EMBL" id="KAK2960849.1"/>
    </source>
</evidence>
<dbReference type="PANTHER" id="PTHR32138:SF0">
    <property type="entry name" value="PHOSPHATIDYLETHANOLAMINE N-METHYLTRANSFERASE"/>
    <property type="match status" value="1"/>
</dbReference>
<keyword evidence="5" id="KW-0443">Lipid metabolism</keyword>
<feature type="transmembrane region" description="Helical" evidence="10">
    <location>
        <begin position="635"/>
        <end position="660"/>
    </location>
</feature>
<sequence length="699" mass="78743">METGSPPGYKRADYPASFNAWLVYKHLETLTLWMDGFSFGVLAYHCADFSRYTKFFSSQEVDAAVPSSTIPIWFHLIWDIFGVLLVILNYYTKEDAHTVVGAYAWFCGDFFFSVKQNLTFDGIYNCVPHPMYTIGYTSYYGVAILARSRVVFLFAMIGHLLQMVFLYCFEEPHIERTYGSTDEEAKPVHFTDAGKVLRHFVETGLDSGKPACACVCHHSGPLLYDDVSVSEEECECPACYCVHKAPEKSHPKSSSDKKKEEAQTPSEDDKCQQTPSAAQTDIQFGVTELKSCECFQPTFETIIGQLFSIANGKGKFKEFLAKIKIFWETFGFRQVGSSQIPVDDATFSDEKRTYSMEMFIVLCLIVVLQPTSSVLLCFSLITIIIAVYETFGIGMILTTQSRKLQSQAQTHTLYNTGTPFTPELTPNSTPLESPAMTSADHSVMLGFGDLRPNKSNDPTGTPTKPVGDQSKSQKRSHLPLWLAVRLPALLSPDWKRNLANVKAFRQFQEHHDLVSSLKAVSFFVTSVLFFKKQALDTAHPSTHPYISFIVSTITSYGGLSSLSIFMVLLSIVVTLLTFQEIGVFGKFYGDFFVHPLSYITNPKSITPPLHQTGVFHFVNHPYATLSPLWMYGFSLFLHSWELFSIAVILHTLIFVSLVCVEQRHMLTIYSPESVMKKSGVILGSMQIVQRKIKKSRRKW</sequence>
<protein>
    <submittedName>
        <fullName evidence="11">Phosphatidylethanolamine N-methyltransferase</fullName>
        <ecNumber evidence="11">2.1.1.17</ecNumber>
    </submittedName>
</protein>
<evidence type="ECO:0000256" key="5">
    <source>
        <dbReference type="ARBA" id="ARBA00023098"/>
    </source>
</evidence>
<dbReference type="GO" id="GO:0032259">
    <property type="term" value="P:methylation"/>
    <property type="evidence" value="ECO:0007669"/>
    <property type="project" value="UniProtKB-KW"/>
</dbReference>
<dbReference type="PANTHER" id="PTHR32138">
    <property type="entry name" value="PHOSPHATIDYLETHANOLAMINE N-METHYLTRANSFERASE"/>
    <property type="match status" value="1"/>
</dbReference>
<evidence type="ECO:0000256" key="3">
    <source>
        <dbReference type="ARBA" id="ARBA00022692"/>
    </source>
</evidence>
<feature type="compositionally biased region" description="Polar residues" evidence="9">
    <location>
        <begin position="453"/>
        <end position="462"/>
    </location>
</feature>
<dbReference type="InterPro" id="IPR007318">
    <property type="entry name" value="Phopholipid_MeTrfase"/>
</dbReference>
<comment type="caution">
    <text evidence="11">The sequence shown here is derived from an EMBL/GenBank/DDBJ whole genome shotgun (WGS) entry which is preliminary data.</text>
</comment>
<name>A0ABQ9YAV8_9EUKA</name>
<organism evidence="11 12">
    <name type="scientific">Blattamonas nauphoetae</name>
    <dbReference type="NCBI Taxonomy" id="2049346"/>
    <lineage>
        <taxon>Eukaryota</taxon>
        <taxon>Metamonada</taxon>
        <taxon>Preaxostyla</taxon>
        <taxon>Oxymonadida</taxon>
        <taxon>Blattamonas</taxon>
    </lineage>
</organism>
<dbReference type="EC" id="2.1.1.17" evidence="11"/>
<evidence type="ECO:0000256" key="8">
    <source>
        <dbReference type="ARBA" id="ARBA00023264"/>
    </source>
</evidence>